<comment type="caution">
    <text evidence="2">The sequence shown here is derived from an EMBL/GenBank/DDBJ whole genome shotgun (WGS) entry which is preliminary data.</text>
</comment>
<name>A0A9J6QW65_9FIRM</name>
<dbReference type="Proteomes" id="UP001065549">
    <property type="component" value="Unassembled WGS sequence"/>
</dbReference>
<proteinExistence type="predicted"/>
<sequence>MIYRYITENTFDAYSWQLIENKQKFISQIMTSKSAVRSCEDVDEAALSYAEVKALATGNPFVKEKMDLDVQVSRLKLLKANYQNQIYTLEDNVYRHYPAKIKNLLKRAEGLKADAQTYQENQGVAFCMELEGKPYTEKKDAGTLLLRLCKKEARNIEESLPIGRYCGFVMQLEPISYFSQTYVVSLEGTLRHKIELGEDVFGNLTRLHNYLEKLPEKLAQTQREITATEEEIQSAQKELEKPFLQEEELKSKQMRLSELEKLLEIETKQESGQCEEMKQEEQPEFEKGNTEPIWSADVQPTRIFDYECTK</sequence>
<dbReference type="GO" id="GO:0004386">
    <property type="term" value="F:helicase activity"/>
    <property type="evidence" value="ECO:0007669"/>
    <property type="project" value="UniProtKB-KW"/>
</dbReference>
<feature type="region of interest" description="Disordered" evidence="1">
    <location>
        <begin position="267"/>
        <end position="296"/>
    </location>
</feature>
<keyword evidence="3" id="KW-1185">Reference proteome</keyword>
<keyword evidence="2" id="KW-0347">Helicase</keyword>
<dbReference type="EMBL" id="JAOSHN010000004">
    <property type="protein sequence ID" value="MCU7378926.1"/>
    <property type="molecule type" value="Genomic_DNA"/>
</dbReference>
<dbReference type="AlphaFoldDB" id="A0A9J6QW65"/>
<accession>A0A9J6QW65</accession>
<keyword evidence="2" id="KW-0547">Nucleotide-binding</keyword>
<evidence type="ECO:0000313" key="2">
    <source>
        <dbReference type="EMBL" id="MCU7378926.1"/>
    </source>
</evidence>
<keyword evidence="2" id="KW-0378">Hydrolase</keyword>
<gene>
    <name evidence="2" type="ORF">OBO34_11220</name>
</gene>
<feature type="compositionally biased region" description="Basic and acidic residues" evidence="1">
    <location>
        <begin position="267"/>
        <end position="289"/>
    </location>
</feature>
<evidence type="ECO:0000256" key="1">
    <source>
        <dbReference type="SAM" id="MobiDB-lite"/>
    </source>
</evidence>
<reference evidence="2" key="1">
    <citation type="submission" date="2022-09" db="EMBL/GenBank/DDBJ databases">
        <title>Culturomic study of gut microbiota in children with autism spectrum disorder.</title>
        <authorList>
            <person name="Efimov B.A."/>
            <person name="Chaplin A.V."/>
            <person name="Sokolova S.R."/>
            <person name="Pikina A.P."/>
            <person name="Korzhanova M."/>
            <person name="Belova V."/>
            <person name="Korostin D."/>
        </authorList>
    </citation>
    <scope>NUCLEOTIDE SEQUENCE</scope>
    <source>
        <strain evidence="2">ASD5510</strain>
    </source>
</reference>
<keyword evidence="2" id="KW-0067">ATP-binding</keyword>
<evidence type="ECO:0000313" key="3">
    <source>
        <dbReference type="Proteomes" id="UP001065549"/>
    </source>
</evidence>
<organism evidence="2 3">
    <name type="scientific">Hominibacterium faecale</name>
    <dbReference type="NCBI Taxonomy" id="2839743"/>
    <lineage>
        <taxon>Bacteria</taxon>
        <taxon>Bacillati</taxon>
        <taxon>Bacillota</taxon>
        <taxon>Clostridia</taxon>
        <taxon>Peptostreptococcales</taxon>
        <taxon>Anaerovoracaceae</taxon>
        <taxon>Hominibacterium</taxon>
    </lineage>
</organism>
<protein>
    <submittedName>
        <fullName evidence="2">Helicase</fullName>
    </submittedName>
</protein>